<gene>
    <name evidence="1" type="ORF">ACI1P1_01040</name>
</gene>
<sequence>MAQQTVMSVTEVLNKQIANWSVLYVKLHHYHWFVKGNQFFTLHTKFEELYGEAAQYIDDLAERVLAIGGKPLSTMKDYLAQSTVKEAAGNESAEAMVKVLTADFGAVIGELQEGIKAAEAAEDESTVDMFIGMHTALEKHVWMLKSFIG</sequence>
<protein>
    <submittedName>
        <fullName evidence="1">Dps family protein</fullName>
    </submittedName>
</protein>
<dbReference type="EMBL" id="JBJURJ010000001">
    <property type="protein sequence ID" value="MFM9326873.1"/>
    <property type="molecule type" value="Genomic_DNA"/>
</dbReference>
<dbReference type="Proteomes" id="UP001631969">
    <property type="component" value="Unassembled WGS sequence"/>
</dbReference>
<evidence type="ECO:0000313" key="1">
    <source>
        <dbReference type="EMBL" id="MFM9326873.1"/>
    </source>
</evidence>
<keyword evidence="2" id="KW-1185">Reference proteome</keyword>
<proteinExistence type="predicted"/>
<name>A0ACC7NQT0_9BACL</name>
<accession>A0ACC7NQT0</accession>
<comment type="caution">
    <text evidence="1">The sequence shown here is derived from an EMBL/GenBank/DDBJ whole genome shotgun (WGS) entry which is preliminary data.</text>
</comment>
<evidence type="ECO:0000313" key="2">
    <source>
        <dbReference type="Proteomes" id="UP001631969"/>
    </source>
</evidence>
<organism evidence="1 2">
    <name type="scientific">Paenibacillus mesotrionivorans</name>
    <dbReference type="NCBI Taxonomy" id="3160968"/>
    <lineage>
        <taxon>Bacteria</taxon>
        <taxon>Bacillati</taxon>
        <taxon>Bacillota</taxon>
        <taxon>Bacilli</taxon>
        <taxon>Bacillales</taxon>
        <taxon>Paenibacillaceae</taxon>
        <taxon>Paenibacillus</taxon>
    </lineage>
</organism>
<reference evidence="1" key="1">
    <citation type="submission" date="2024-12" db="EMBL/GenBank/DDBJ databases">
        <authorList>
            <person name="Wu N."/>
        </authorList>
    </citation>
    <scope>NUCLEOTIDE SEQUENCE</scope>
    <source>
        <strain evidence="1">P15</strain>
    </source>
</reference>